<comment type="caution">
    <text evidence="6">The sequence shown here is derived from an EMBL/GenBank/DDBJ whole genome shotgun (WGS) entry which is preliminary data.</text>
</comment>
<dbReference type="AlphaFoldDB" id="A0A0R1V8V4"/>
<dbReference type="RefSeq" id="WP_056937472.1">
    <property type="nucleotide sequence ID" value="NZ_AZFN01000014.1"/>
</dbReference>
<evidence type="ECO:0000256" key="2">
    <source>
        <dbReference type="ARBA" id="ARBA00023015"/>
    </source>
</evidence>
<dbReference type="GO" id="GO:0030246">
    <property type="term" value="F:carbohydrate binding"/>
    <property type="evidence" value="ECO:0007669"/>
    <property type="project" value="InterPro"/>
</dbReference>
<keyword evidence="3" id="KW-0238">DNA-binding</keyword>
<dbReference type="SUPFAM" id="SSF100950">
    <property type="entry name" value="NagB/RpiA/CoA transferase-like"/>
    <property type="match status" value="1"/>
</dbReference>
<feature type="domain" description="Sugar-binding" evidence="5">
    <location>
        <begin position="58"/>
        <end position="311"/>
    </location>
</feature>
<gene>
    <name evidence="6" type="ORF">FC60_GL000417</name>
</gene>
<protein>
    <submittedName>
        <fullName evidence="6">Deoxyribonucleoside regulator</fullName>
    </submittedName>
</protein>
<reference evidence="6 7" key="1">
    <citation type="journal article" date="2015" name="Genome Announc.">
        <title>Expanding the biotechnology potential of lactobacilli through comparative genomics of 213 strains and associated genera.</title>
        <authorList>
            <person name="Sun Z."/>
            <person name="Harris H.M."/>
            <person name="McCann A."/>
            <person name="Guo C."/>
            <person name="Argimon S."/>
            <person name="Zhang W."/>
            <person name="Yang X."/>
            <person name="Jeffery I.B."/>
            <person name="Cooney J.C."/>
            <person name="Kagawa T.F."/>
            <person name="Liu W."/>
            <person name="Song Y."/>
            <person name="Salvetti E."/>
            <person name="Wrobel A."/>
            <person name="Rasinkangas P."/>
            <person name="Parkhill J."/>
            <person name="Rea M.C."/>
            <person name="O'Sullivan O."/>
            <person name="Ritari J."/>
            <person name="Douillard F.P."/>
            <person name="Paul Ross R."/>
            <person name="Yang R."/>
            <person name="Briner A.E."/>
            <person name="Felis G.E."/>
            <person name="de Vos W.M."/>
            <person name="Barrangou R."/>
            <person name="Klaenhammer T.R."/>
            <person name="Caufield P.W."/>
            <person name="Cui Y."/>
            <person name="Zhang H."/>
            <person name="O'Toole P.W."/>
        </authorList>
    </citation>
    <scope>NUCLEOTIDE SEQUENCE [LARGE SCALE GENOMIC DNA]</scope>
    <source>
        <strain evidence="6 7">DSM 16045</strain>
    </source>
</reference>
<evidence type="ECO:0000256" key="4">
    <source>
        <dbReference type="ARBA" id="ARBA00023163"/>
    </source>
</evidence>
<dbReference type="Gene3D" id="1.10.10.60">
    <property type="entry name" value="Homeodomain-like"/>
    <property type="match status" value="1"/>
</dbReference>
<dbReference type="InterPro" id="IPR051054">
    <property type="entry name" value="SorC_transcr_regulators"/>
</dbReference>
<sequence>MTTNKNRQLALQVSRLYYLDQLSQTQIAKQLQLSRPTISRLLQLAQAEGIVQIQINDPFTNRVDLEKELKNKFHLKDCRIVDQTAQDESQILEQLGQAGATYLQSILKDGDILGLTWGKTMAHLAKYLQPTTLQNLTAVYLKGTVANSSASNYSSEITRSVNRAFNTQTEILPVPVIFDHHQTRDLVSQDRFIHQLLDLGRQANIALYTVGTTRPSAMLFQLGYFDQAQIDSLMNRSVGDLLSQFIDLDGQIVDPNLNQRTMALPLDELKQKNYSILVAGGTAKLAAIQGALKGGYPNVLITDINTAKNLLDVKKGTAN</sequence>
<evidence type="ECO:0000313" key="7">
    <source>
        <dbReference type="Proteomes" id="UP000051739"/>
    </source>
</evidence>
<dbReference type="PANTHER" id="PTHR34294:SF1">
    <property type="entry name" value="TRANSCRIPTIONAL REGULATOR LSRR"/>
    <property type="match status" value="1"/>
</dbReference>
<organism evidence="6 7">
    <name type="scientific">Limosilactobacillus gastricus DSM 16045</name>
    <dbReference type="NCBI Taxonomy" id="1423749"/>
    <lineage>
        <taxon>Bacteria</taxon>
        <taxon>Bacillati</taxon>
        <taxon>Bacillota</taxon>
        <taxon>Bacilli</taxon>
        <taxon>Lactobacillales</taxon>
        <taxon>Lactobacillaceae</taxon>
        <taxon>Limosilactobacillus</taxon>
    </lineage>
</organism>
<dbReference type="InterPro" id="IPR007324">
    <property type="entry name" value="Sugar-bd_dom_put"/>
</dbReference>
<evidence type="ECO:0000313" key="6">
    <source>
        <dbReference type="EMBL" id="KRM01934.1"/>
    </source>
</evidence>
<dbReference type="InterPro" id="IPR037171">
    <property type="entry name" value="NagB/RpiA_transferase-like"/>
</dbReference>
<keyword evidence="4" id="KW-0804">Transcription</keyword>
<evidence type="ECO:0000256" key="3">
    <source>
        <dbReference type="ARBA" id="ARBA00023125"/>
    </source>
</evidence>
<keyword evidence="2" id="KW-0805">Transcription regulation</keyword>
<evidence type="ECO:0000259" key="5">
    <source>
        <dbReference type="Pfam" id="PF04198"/>
    </source>
</evidence>
<dbReference type="PANTHER" id="PTHR34294">
    <property type="entry name" value="TRANSCRIPTIONAL REGULATOR-RELATED"/>
    <property type="match status" value="1"/>
</dbReference>
<dbReference type="GO" id="GO:0003677">
    <property type="term" value="F:DNA binding"/>
    <property type="evidence" value="ECO:0007669"/>
    <property type="project" value="UniProtKB-KW"/>
</dbReference>
<dbReference type="Gene3D" id="3.40.50.1360">
    <property type="match status" value="1"/>
</dbReference>
<dbReference type="EMBL" id="AZFN01000014">
    <property type="protein sequence ID" value="KRM01934.1"/>
    <property type="molecule type" value="Genomic_DNA"/>
</dbReference>
<name>A0A0R1V8V4_9LACO</name>
<keyword evidence="7" id="KW-1185">Reference proteome</keyword>
<evidence type="ECO:0000256" key="1">
    <source>
        <dbReference type="ARBA" id="ARBA00010466"/>
    </source>
</evidence>
<proteinExistence type="inferred from homology"/>
<dbReference type="Proteomes" id="UP000051739">
    <property type="component" value="Unassembled WGS sequence"/>
</dbReference>
<dbReference type="PATRIC" id="fig|1423749.3.peg.419"/>
<comment type="similarity">
    <text evidence="1">Belongs to the SorC transcriptional regulatory family.</text>
</comment>
<dbReference type="Pfam" id="PF04198">
    <property type="entry name" value="Sugar-bind"/>
    <property type="match status" value="1"/>
</dbReference>
<accession>A0A0R1V8V4</accession>